<dbReference type="AlphaFoldDB" id="T1B8V6"/>
<dbReference type="GO" id="GO:0048038">
    <property type="term" value="F:quinone binding"/>
    <property type="evidence" value="ECO:0007669"/>
    <property type="project" value="InterPro"/>
</dbReference>
<sequence length="168" mass="17624">MTQFSRLKEDLLRATAAAFGQRYLFDVLVPGGVAVDLSAGGACALADAVWAVCAETVELRRIYDEHEGVRDRFTGTGRLAPQLAARLGVLGLAGRASGQARDVRVDLPVPPYTEVRIAKVVQHGGDVAARVAVRFEEVQESGRMLIGLLARLPGGAHAAAVGVPPDGA</sequence>
<dbReference type="GO" id="GO:0051287">
    <property type="term" value="F:NAD binding"/>
    <property type="evidence" value="ECO:0007669"/>
    <property type="project" value="InterPro"/>
</dbReference>
<dbReference type="EMBL" id="AUZZ01005515">
    <property type="protein sequence ID" value="EQD49464.1"/>
    <property type="molecule type" value="Genomic_DNA"/>
</dbReference>
<keyword evidence="1" id="KW-0560">Oxidoreductase</keyword>
<reference evidence="3" key="1">
    <citation type="submission" date="2013-08" db="EMBL/GenBank/DDBJ databases">
        <authorList>
            <person name="Mendez C."/>
            <person name="Richter M."/>
            <person name="Ferrer M."/>
            <person name="Sanchez J."/>
        </authorList>
    </citation>
    <scope>NUCLEOTIDE SEQUENCE</scope>
</reference>
<protein>
    <submittedName>
        <fullName evidence="3">NADH dehydrogenase (Ubiquinone) 30 kDa subunit</fullName>
    </submittedName>
</protein>
<comment type="caution">
    <text evidence="3">The sequence shown here is derived from an EMBL/GenBank/DDBJ whole genome shotgun (WGS) entry which is preliminary data.</text>
</comment>
<dbReference type="InterPro" id="IPR001135">
    <property type="entry name" value="NADH_Q_OxRdtase_suD"/>
</dbReference>
<name>T1B8V6_9ZZZZ</name>
<proteinExistence type="predicted"/>
<organism evidence="3">
    <name type="scientific">mine drainage metagenome</name>
    <dbReference type="NCBI Taxonomy" id="410659"/>
    <lineage>
        <taxon>unclassified sequences</taxon>
        <taxon>metagenomes</taxon>
        <taxon>ecological metagenomes</taxon>
    </lineage>
</organism>
<dbReference type="Pfam" id="PF00346">
    <property type="entry name" value="Complex1_49kDa"/>
    <property type="match status" value="1"/>
</dbReference>
<dbReference type="InterPro" id="IPR029014">
    <property type="entry name" value="NiFe-Hase_large"/>
</dbReference>
<feature type="domain" description="NADH-quinone oxidoreductase subunit D" evidence="2">
    <location>
        <begin position="6"/>
        <end position="158"/>
    </location>
</feature>
<evidence type="ECO:0000313" key="3">
    <source>
        <dbReference type="EMBL" id="EQD49464.1"/>
    </source>
</evidence>
<accession>T1B8V6</accession>
<dbReference type="InterPro" id="IPR052197">
    <property type="entry name" value="ComplexI_49kDa-like"/>
</dbReference>
<evidence type="ECO:0000259" key="2">
    <source>
        <dbReference type="Pfam" id="PF00346"/>
    </source>
</evidence>
<keyword evidence="3" id="KW-0830">Ubiquinone</keyword>
<evidence type="ECO:0000256" key="1">
    <source>
        <dbReference type="ARBA" id="ARBA00023002"/>
    </source>
</evidence>
<dbReference type="PANTHER" id="PTHR43485">
    <property type="entry name" value="HYDROGENASE-4 COMPONENT G"/>
    <property type="match status" value="1"/>
</dbReference>
<dbReference type="PANTHER" id="PTHR43485:SF1">
    <property type="entry name" value="FORMATE HYDROGENLYASE SUBUNIT 5-RELATED"/>
    <property type="match status" value="1"/>
</dbReference>
<feature type="non-terminal residue" evidence="3">
    <location>
        <position position="168"/>
    </location>
</feature>
<dbReference type="GO" id="GO:0016651">
    <property type="term" value="F:oxidoreductase activity, acting on NAD(P)H"/>
    <property type="evidence" value="ECO:0007669"/>
    <property type="project" value="InterPro"/>
</dbReference>
<gene>
    <name evidence="3" type="ORF">B2A_07685</name>
</gene>
<dbReference type="SUPFAM" id="SSF56762">
    <property type="entry name" value="HydB/Nqo4-like"/>
    <property type="match status" value="1"/>
</dbReference>
<dbReference type="Gene3D" id="1.10.645.10">
    <property type="entry name" value="Cytochrome-c3 Hydrogenase, chain B"/>
    <property type="match status" value="1"/>
</dbReference>
<reference evidence="3" key="2">
    <citation type="journal article" date="2014" name="ISME J.">
        <title>Microbial stratification in low pH oxic and suboxic macroscopic growths along an acid mine drainage.</title>
        <authorList>
            <person name="Mendez-Garcia C."/>
            <person name="Mesa V."/>
            <person name="Sprenger R.R."/>
            <person name="Richter M."/>
            <person name="Diez M.S."/>
            <person name="Solano J."/>
            <person name="Bargiela R."/>
            <person name="Golyshina O.V."/>
            <person name="Manteca A."/>
            <person name="Ramos J.L."/>
            <person name="Gallego J.R."/>
            <person name="Llorente I."/>
            <person name="Martins Dos Santos V.A."/>
            <person name="Jensen O.N."/>
            <person name="Pelaez A.I."/>
            <person name="Sanchez J."/>
            <person name="Ferrer M."/>
        </authorList>
    </citation>
    <scope>NUCLEOTIDE SEQUENCE</scope>
</reference>